<sequence>MVAFESKELLIAALCAALACAASASTVHAGSAEDGSANDLVVTYGSLPDPLHWLSFYSLPRTVQLAKKDGWAEVTNASAPELLAEGVATTWCRQGDYRVCLLFDAAGVVAGLQASVSVKDFDKSYPIAMETQWRRQTLLNTEVFSATALFVAPRILTEGGRKVFAETDNTVEALHLQNGISFWPMPSRMQDAKDVAFEKQGCVEGMGRHFFYGMKDDLACDEHRPFFLLFDDVTGLLHGFGVTLFGRPAAGSWFGRKWFEKPNRKLVSAMVPDGPACFADWAAKKGIGALHVYFKSSPWKLECLDMPPSNA</sequence>
<reference evidence="2" key="1">
    <citation type="submission" date="2021-07" db="EMBL/GenBank/DDBJ databases">
        <authorList>
            <person name="Catto M.A."/>
            <person name="Jacobson A."/>
            <person name="Kennedy G."/>
            <person name="Labadie P."/>
            <person name="Hunt B.G."/>
            <person name="Srinivasan R."/>
        </authorList>
    </citation>
    <scope>NUCLEOTIDE SEQUENCE</scope>
    <source>
        <strain evidence="2">PL_HMW_Pooled</strain>
        <tissue evidence="2">Head</tissue>
    </source>
</reference>
<evidence type="ECO:0000313" key="2">
    <source>
        <dbReference type="EMBL" id="KAK3932125.1"/>
    </source>
</evidence>
<keyword evidence="2" id="KW-0436">Ligase</keyword>
<evidence type="ECO:0000313" key="3">
    <source>
        <dbReference type="Proteomes" id="UP001219518"/>
    </source>
</evidence>
<dbReference type="EMBL" id="JAHWGI010001434">
    <property type="protein sequence ID" value="KAK3932125.1"/>
    <property type="molecule type" value="Genomic_DNA"/>
</dbReference>
<keyword evidence="1" id="KW-0732">Signal</keyword>
<accession>A0AAE1I363</accession>
<dbReference type="Proteomes" id="UP001219518">
    <property type="component" value="Unassembled WGS sequence"/>
</dbReference>
<reference evidence="2" key="2">
    <citation type="journal article" date="2023" name="BMC Genomics">
        <title>Pest status, molecular evolution, and epigenetic factors derived from the genome assembly of Frankliniella fusca, a thysanopteran phytovirus vector.</title>
        <authorList>
            <person name="Catto M.A."/>
            <person name="Labadie P.E."/>
            <person name="Jacobson A.L."/>
            <person name="Kennedy G.G."/>
            <person name="Srinivasan R."/>
            <person name="Hunt B.G."/>
        </authorList>
    </citation>
    <scope>NUCLEOTIDE SEQUENCE</scope>
    <source>
        <strain evidence="2">PL_HMW_Pooled</strain>
    </source>
</reference>
<dbReference type="AlphaFoldDB" id="A0AAE1I363"/>
<comment type="caution">
    <text evidence="2">The sequence shown here is derived from an EMBL/GenBank/DDBJ whole genome shotgun (WGS) entry which is preliminary data.</text>
</comment>
<proteinExistence type="predicted"/>
<feature type="signal peptide" evidence="1">
    <location>
        <begin position="1"/>
        <end position="24"/>
    </location>
</feature>
<keyword evidence="3" id="KW-1185">Reference proteome</keyword>
<gene>
    <name evidence="2" type="ORF">KUF71_011452</name>
</gene>
<protein>
    <submittedName>
        <fullName evidence="2">Valine--tRNA ligase, mitochondrial</fullName>
    </submittedName>
</protein>
<dbReference type="PROSITE" id="PS51257">
    <property type="entry name" value="PROKAR_LIPOPROTEIN"/>
    <property type="match status" value="1"/>
</dbReference>
<evidence type="ECO:0000256" key="1">
    <source>
        <dbReference type="SAM" id="SignalP"/>
    </source>
</evidence>
<organism evidence="2 3">
    <name type="scientific">Frankliniella fusca</name>
    <dbReference type="NCBI Taxonomy" id="407009"/>
    <lineage>
        <taxon>Eukaryota</taxon>
        <taxon>Metazoa</taxon>
        <taxon>Ecdysozoa</taxon>
        <taxon>Arthropoda</taxon>
        <taxon>Hexapoda</taxon>
        <taxon>Insecta</taxon>
        <taxon>Pterygota</taxon>
        <taxon>Neoptera</taxon>
        <taxon>Paraneoptera</taxon>
        <taxon>Thysanoptera</taxon>
        <taxon>Terebrantia</taxon>
        <taxon>Thripoidea</taxon>
        <taxon>Thripidae</taxon>
        <taxon>Frankliniella</taxon>
    </lineage>
</organism>
<feature type="chain" id="PRO_5042007686" evidence="1">
    <location>
        <begin position="25"/>
        <end position="311"/>
    </location>
</feature>
<dbReference type="GO" id="GO:0016874">
    <property type="term" value="F:ligase activity"/>
    <property type="evidence" value="ECO:0007669"/>
    <property type="project" value="UniProtKB-KW"/>
</dbReference>
<name>A0AAE1I363_9NEOP</name>